<dbReference type="EMBL" id="CAJVPZ010000125">
    <property type="protein sequence ID" value="CAG8454104.1"/>
    <property type="molecule type" value="Genomic_DNA"/>
</dbReference>
<protein>
    <submittedName>
        <fullName evidence="2">448_t:CDS:1</fullName>
    </submittedName>
</protein>
<proteinExistence type="predicted"/>
<evidence type="ECO:0000313" key="2">
    <source>
        <dbReference type="EMBL" id="CAG8454104.1"/>
    </source>
</evidence>
<evidence type="ECO:0000256" key="1">
    <source>
        <dbReference type="SAM" id="MobiDB-lite"/>
    </source>
</evidence>
<feature type="compositionally biased region" description="Low complexity" evidence="1">
    <location>
        <begin position="453"/>
        <end position="463"/>
    </location>
</feature>
<comment type="caution">
    <text evidence="2">The sequence shown here is derived from an EMBL/GenBank/DDBJ whole genome shotgun (WGS) entry which is preliminary data.</text>
</comment>
<sequence length="568" mass="64276">MITSYKKKRFSLFSSHPNSPVQTPILGSPLNNYFPAQPIRDDKIPNPNDVQKAVENLGHLVSIAGNFCDLVDKLAKASKALSKSLKEYGNSKGMDSSHEEKAYENANELYKQIKKIDTDEKKSKKDKAISDALEKYTTYKNHVTKREKNAHGIVMQIICRITDCQFTLFTESLNKCRGIITKINEWSAFATMGIPAPQEIDNILDEIRSPTEDTSILSRKLSRRYSHRISKSIASISDMQLAAMNYKPSNASSPLIEEPENKFSQSLNFLRSTEVQFPRSNATKSECSSIISTQHHEPMKRNIVKNEKTSRNRLSLPICSTFSSNVTPPAQDLISKISIGIDENDAPFFRDDDYDIFNIKQNAKRFSVTESEVKGPDDQVNEMSSIDNHTNLNIDTEIDLKIVSGVQSNDASDNEENENLSNKELNRKSSFETQYLVRSFPINLPVRTPPYSPSVSPRQSSNSNCLIPNFEQKHITKSNDELGPKKGLHILHSSDGNINHNRGPSVAEIKEKLLQGHVNNLLSKFDAGRTSKQENIVNTSTHVYEPTEETVCYIFFDVFYFDNYFFNY</sequence>
<organism evidence="2 3">
    <name type="scientific">Racocetra fulgida</name>
    <dbReference type="NCBI Taxonomy" id="60492"/>
    <lineage>
        <taxon>Eukaryota</taxon>
        <taxon>Fungi</taxon>
        <taxon>Fungi incertae sedis</taxon>
        <taxon>Mucoromycota</taxon>
        <taxon>Glomeromycotina</taxon>
        <taxon>Glomeromycetes</taxon>
        <taxon>Diversisporales</taxon>
        <taxon>Gigasporaceae</taxon>
        <taxon>Racocetra</taxon>
    </lineage>
</organism>
<keyword evidence="3" id="KW-1185">Reference proteome</keyword>
<accession>A0A9N8VIF4</accession>
<name>A0A9N8VIF4_9GLOM</name>
<feature type="region of interest" description="Disordered" evidence="1">
    <location>
        <begin position="446"/>
        <end position="465"/>
    </location>
</feature>
<dbReference type="AlphaFoldDB" id="A0A9N8VIF4"/>
<dbReference type="OrthoDB" id="2450055at2759"/>
<dbReference type="Proteomes" id="UP000789396">
    <property type="component" value="Unassembled WGS sequence"/>
</dbReference>
<reference evidence="2" key="1">
    <citation type="submission" date="2021-06" db="EMBL/GenBank/DDBJ databases">
        <authorList>
            <person name="Kallberg Y."/>
            <person name="Tangrot J."/>
            <person name="Rosling A."/>
        </authorList>
    </citation>
    <scope>NUCLEOTIDE SEQUENCE</scope>
    <source>
        <strain evidence="2">IN212</strain>
    </source>
</reference>
<evidence type="ECO:0000313" key="3">
    <source>
        <dbReference type="Proteomes" id="UP000789396"/>
    </source>
</evidence>
<gene>
    <name evidence="2" type="ORF">RFULGI_LOCUS380</name>
</gene>
<feature type="region of interest" description="Disordered" evidence="1">
    <location>
        <begin position="407"/>
        <end position="426"/>
    </location>
</feature>